<keyword evidence="2" id="KW-0808">Transferase</keyword>
<dbReference type="EMBL" id="JACHGW010000001">
    <property type="protein sequence ID" value="MBB6048680.1"/>
    <property type="molecule type" value="Genomic_DNA"/>
</dbReference>
<dbReference type="Gene3D" id="3.90.550.10">
    <property type="entry name" value="Spore Coat Polysaccharide Biosynthesis Protein SpsA, Chain A"/>
    <property type="match status" value="1"/>
</dbReference>
<comment type="caution">
    <text evidence="2">The sequence shown here is derived from an EMBL/GenBank/DDBJ whole genome shotgun (WGS) entry which is preliminary data.</text>
</comment>
<feature type="domain" description="Glycosyltransferase 2-like" evidence="1">
    <location>
        <begin position="8"/>
        <end position="115"/>
    </location>
</feature>
<protein>
    <submittedName>
        <fullName evidence="2">Glycosyltransferase involved in cell wall biosynthesis</fullName>
    </submittedName>
</protein>
<gene>
    <name evidence="2" type="ORF">HNQ39_000442</name>
</gene>
<reference evidence="2 3" key="1">
    <citation type="submission" date="2020-08" db="EMBL/GenBank/DDBJ databases">
        <title>Genomic Encyclopedia of Type Strains, Phase IV (KMG-IV): sequencing the most valuable type-strain genomes for metagenomic binning, comparative biology and taxonomic classification.</title>
        <authorList>
            <person name="Goeker M."/>
        </authorList>
    </citation>
    <scope>NUCLEOTIDE SEQUENCE [LARGE SCALE GENOMIC DNA]</scope>
    <source>
        <strain evidence="2 3">DSM 23562</strain>
    </source>
</reference>
<dbReference type="PANTHER" id="PTHR48090">
    <property type="entry name" value="UNDECAPRENYL-PHOSPHATE 4-DEOXY-4-FORMAMIDO-L-ARABINOSE TRANSFERASE-RELATED"/>
    <property type="match status" value="1"/>
</dbReference>
<keyword evidence="3" id="KW-1185">Reference proteome</keyword>
<proteinExistence type="predicted"/>
<evidence type="ECO:0000259" key="1">
    <source>
        <dbReference type="Pfam" id="PF00535"/>
    </source>
</evidence>
<name>A0A7W9SL93_ARMRO</name>
<organism evidence="2 3">
    <name type="scientific">Armatimonas rosea</name>
    <dbReference type="NCBI Taxonomy" id="685828"/>
    <lineage>
        <taxon>Bacteria</taxon>
        <taxon>Bacillati</taxon>
        <taxon>Armatimonadota</taxon>
        <taxon>Armatimonadia</taxon>
        <taxon>Armatimonadales</taxon>
        <taxon>Armatimonadaceae</taxon>
        <taxon>Armatimonas</taxon>
    </lineage>
</organism>
<dbReference type="Proteomes" id="UP000520814">
    <property type="component" value="Unassembled WGS sequence"/>
</dbReference>
<dbReference type="InterPro" id="IPR050256">
    <property type="entry name" value="Glycosyltransferase_2"/>
</dbReference>
<dbReference type="AlphaFoldDB" id="A0A7W9SL93"/>
<sequence length="252" mass="28071">MDDSLPLSIVLPCYNEAGNLPKIYAVLSEILTHQPGVEVLLVNNGSTDRSAAVFAELQATHTLPIRVVEIAQNQGYGHGILTGVRAARGEFIAWSHADLQTDPRDILAAYEKLLQSAHPEKTVVKGRRKNRPLVDEFFTAGMAWLSSAALGQWLHDINAQPKLFPRSFVPLLDHAPTDFSLDLFFLYEAKTRGYTVLEQEVVFGKREHGEAKGGGTMKGKVKLIKRTLAYIFALRRTLKTSHGNRRTSHQHH</sequence>
<dbReference type="InterPro" id="IPR001173">
    <property type="entry name" value="Glyco_trans_2-like"/>
</dbReference>
<dbReference type="SUPFAM" id="SSF53448">
    <property type="entry name" value="Nucleotide-diphospho-sugar transferases"/>
    <property type="match status" value="1"/>
</dbReference>
<evidence type="ECO:0000313" key="3">
    <source>
        <dbReference type="Proteomes" id="UP000520814"/>
    </source>
</evidence>
<dbReference type="GO" id="GO:0016740">
    <property type="term" value="F:transferase activity"/>
    <property type="evidence" value="ECO:0007669"/>
    <property type="project" value="UniProtKB-KW"/>
</dbReference>
<dbReference type="CDD" id="cd04179">
    <property type="entry name" value="DPM_DPG-synthase_like"/>
    <property type="match status" value="1"/>
</dbReference>
<dbReference type="InterPro" id="IPR029044">
    <property type="entry name" value="Nucleotide-diphossugar_trans"/>
</dbReference>
<dbReference type="Pfam" id="PF00535">
    <property type="entry name" value="Glycos_transf_2"/>
    <property type="match status" value="1"/>
</dbReference>
<dbReference type="PANTHER" id="PTHR48090:SF7">
    <property type="entry name" value="RFBJ PROTEIN"/>
    <property type="match status" value="1"/>
</dbReference>
<accession>A0A7W9SL93</accession>
<evidence type="ECO:0000313" key="2">
    <source>
        <dbReference type="EMBL" id="MBB6048680.1"/>
    </source>
</evidence>
<dbReference type="RefSeq" id="WP_184192315.1">
    <property type="nucleotide sequence ID" value="NZ_JACHGW010000001.1"/>
</dbReference>